<accession>A0AC35FHM3</accession>
<dbReference type="Proteomes" id="UP000887580">
    <property type="component" value="Unplaced"/>
</dbReference>
<evidence type="ECO:0000313" key="2">
    <source>
        <dbReference type="WBParaSite" id="PS1159_v2.g17616.t1"/>
    </source>
</evidence>
<protein>
    <submittedName>
        <fullName evidence="2">Uncharacterized protein</fullName>
    </submittedName>
</protein>
<name>A0AC35FHM3_9BILA</name>
<sequence>MFLYRLHIISKEKAIEPRKIKGTSLTSSRVTNFKGKKSLIIDSNPSRSFGSSIFSSALSSRKENPVEKTAVEKSPPKNERTIEEKLELWHQRNSEALQKRHSENRSKHNPPWDEIEMRRHGLVNRFCDRKYGTECPSNPSTVDVSIYNGQDPGTTSSSQGALRCTLPPDDSSVYSSYTGTLASSTPKSLGKSPKFINNENKPADFASLSPIPKVPAATPSQSITSQYAQGPLNERPKEQFPTAMQHQGQALAPHESLNVFPIMQSNQGPSTSEPQQQNQGPPTPQQLQPPQQQASQLKTDPTQTSSQPSYASVYMEPSLHNSAYAYQKEKN</sequence>
<evidence type="ECO:0000313" key="1">
    <source>
        <dbReference type="Proteomes" id="UP000887580"/>
    </source>
</evidence>
<dbReference type="WBParaSite" id="PS1159_v2.g17616.t1">
    <property type="protein sequence ID" value="PS1159_v2.g17616.t1"/>
    <property type="gene ID" value="PS1159_v2.g17616"/>
</dbReference>
<reference evidence="2" key="1">
    <citation type="submission" date="2022-11" db="UniProtKB">
        <authorList>
            <consortium name="WormBaseParasite"/>
        </authorList>
    </citation>
    <scope>IDENTIFICATION</scope>
</reference>
<organism evidence="1 2">
    <name type="scientific">Panagrolaimus sp. PS1159</name>
    <dbReference type="NCBI Taxonomy" id="55785"/>
    <lineage>
        <taxon>Eukaryota</taxon>
        <taxon>Metazoa</taxon>
        <taxon>Ecdysozoa</taxon>
        <taxon>Nematoda</taxon>
        <taxon>Chromadorea</taxon>
        <taxon>Rhabditida</taxon>
        <taxon>Tylenchina</taxon>
        <taxon>Panagrolaimomorpha</taxon>
        <taxon>Panagrolaimoidea</taxon>
        <taxon>Panagrolaimidae</taxon>
        <taxon>Panagrolaimus</taxon>
    </lineage>
</organism>
<proteinExistence type="predicted"/>